<dbReference type="CDD" id="cd01285">
    <property type="entry name" value="nucleoside_deaminase"/>
    <property type="match status" value="1"/>
</dbReference>
<dbReference type="RefSeq" id="WP_183590930.1">
    <property type="nucleotide sequence ID" value="NZ_JACHWR010000001.1"/>
</dbReference>
<organism evidence="4 5">
    <name type="scientific">Nocardioides soli</name>
    <dbReference type="NCBI Taxonomy" id="1036020"/>
    <lineage>
        <taxon>Bacteria</taxon>
        <taxon>Bacillati</taxon>
        <taxon>Actinomycetota</taxon>
        <taxon>Actinomycetes</taxon>
        <taxon>Propionibacteriales</taxon>
        <taxon>Nocardioidaceae</taxon>
        <taxon>Nocardioides</taxon>
    </lineage>
</organism>
<gene>
    <name evidence="4" type="ORF">FHU40_000768</name>
</gene>
<dbReference type="GO" id="GO:0006152">
    <property type="term" value="P:purine nucleoside catabolic process"/>
    <property type="evidence" value="ECO:0007669"/>
    <property type="project" value="TreeGrafter"/>
</dbReference>
<evidence type="ECO:0000313" key="5">
    <source>
        <dbReference type="Proteomes" id="UP000589626"/>
    </source>
</evidence>
<dbReference type="InterPro" id="IPR002125">
    <property type="entry name" value="CMP_dCMP_dom"/>
</dbReference>
<dbReference type="AlphaFoldDB" id="A0A7W4YZH9"/>
<dbReference type="PROSITE" id="PS00903">
    <property type="entry name" value="CYT_DCMP_DEAMINASES_1"/>
    <property type="match status" value="1"/>
</dbReference>
<proteinExistence type="predicted"/>
<keyword evidence="2" id="KW-0862">Zinc</keyword>
<evidence type="ECO:0000256" key="2">
    <source>
        <dbReference type="ARBA" id="ARBA00022833"/>
    </source>
</evidence>
<accession>A0A7W4YZH9</accession>
<dbReference type="InterPro" id="IPR016193">
    <property type="entry name" value="Cytidine_deaminase-like"/>
</dbReference>
<sequence>MSTPTPTREAVDAYFAQAAEITVAAMRAGTGGPFGATLVRGDEVIVSVGNTVLRDTDPSGHAELVAVREACAKLGTLDLSGMVMYATCEPCPMCVGVMMWAGIRTCYYASTRDDAAEHGFSDLHLRRFLDGSDTSTMDLVHLTEDRDESAQIWTEFRALQG</sequence>
<dbReference type="PANTHER" id="PTHR11079">
    <property type="entry name" value="CYTOSINE DEAMINASE FAMILY MEMBER"/>
    <property type="match status" value="1"/>
</dbReference>
<dbReference type="SUPFAM" id="SSF53927">
    <property type="entry name" value="Cytidine deaminase-like"/>
    <property type="match status" value="1"/>
</dbReference>
<dbReference type="EMBL" id="JACHWR010000001">
    <property type="protein sequence ID" value="MBB3040967.1"/>
    <property type="molecule type" value="Genomic_DNA"/>
</dbReference>
<evidence type="ECO:0000259" key="3">
    <source>
        <dbReference type="PROSITE" id="PS51747"/>
    </source>
</evidence>
<dbReference type="InterPro" id="IPR016192">
    <property type="entry name" value="APOBEC/CMP_deaminase_Zn-bd"/>
</dbReference>
<dbReference type="PANTHER" id="PTHR11079:SF161">
    <property type="entry name" value="CMP_DCMP-TYPE DEAMINASE DOMAIN-CONTAINING PROTEIN"/>
    <property type="match status" value="1"/>
</dbReference>
<evidence type="ECO:0000313" key="4">
    <source>
        <dbReference type="EMBL" id="MBB3040967.1"/>
    </source>
</evidence>
<evidence type="ECO:0000256" key="1">
    <source>
        <dbReference type="ARBA" id="ARBA00022723"/>
    </source>
</evidence>
<dbReference type="Proteomes" id="UP000589626">
    <property type="component" value="Unassembled WGS sequence"/>
</dbReference>
<dbReference type="GO" id="GO:0047974">
    <property type="term" value="F:guanosine deaminase activity"/>
    <property type="evidence" value="ECO:0007669"/>
    <property type="project" value="TreeGrafter"/>
</dbReference>
<name>A0A7W4YZH9_9ACTN</name>
<comment type="caution">
    <text evidence="4">The sequence shown here is derived from an EMBL/GenBank/DDBJ whole genome shotgun (WGS) entry which is preliminary data.</text>
</comment>
<keyword evidence="5" id="KW-1185">Reference proteome</keyword>
<keyword evidence="1" id="KW-0479">Metal-binding</keyword>
<feature type="domain" description="CMP/dCMP-type deaminase" evidence="3">
    <location>
        <begin position="9"/>
        <end position="123"/>
    </location>
</feature>
<reference evidence="4 5" key="1">
    <citation type="submission" date="2020-08" db="EMBL/GenBank/DDBJ databases">
        <title>Sequencing the genomes of 1000 actinobacteria strains.</title>
        <authorList>
            <person name="Klenk H.-P."/>
        </authorList>
    </citation>
    <scope>NUCLEOTIDE SEQUENCE [LARGE SCALE GENOMIC DNA]</scope>
    <source>
        <strain evidence="4 5">DSM 105498</strain>
    </source>
</reference>
<dbReference type="Gene3D" id="3.40.140.10">
    <property type="entry name" value="Cytidine Deaminase, domain 2"/>
    <property type="match status" value="1"/>
</dbReference>
<dbReference type="Pfam" id="PF00383">
    <property type="entry name" value="dCMP_cyt_deam_1"/>
    <property type="match status" value="1"/>
</dbReference>
<dbReference type="PROSITE" id="PS51747">
    <property type="entry name" value="CYT_DCMP_DEAMINASES_2"/>
    <property type="match status" value="1"/>
</dbReference>
<dbReference type="GO" id="GO:0008270">
    <property type="term" value="F:zinc ion binding"/>
    <property type="evidence" value="ECO:0007669"/>
    <property type="project" value="InterPro"/>
</dbReference>
<protein>
    <submittedName>
        <fullName evidence="4">tRNA(Arg) A34 adenosine deaminase TadA</fullName>
    </submittedName>
</protein>